<dbReference type="FunFam" id="1.10.510.10:FF:001023">
    <property type="entry name" value="Os07g0541700 protein"/>
    <property type="match status" value="1"/>
</dbReference>
<evidence type="ECO:0000256" key="7">
    <source>
        <dbReference type="ARBA" id="ARBA00022840"/>
    </source>
</evidence>
<proteinExistence type="predicted"/>
<evidence type="ECO:0000256" key="10">
    <source>
        <dbReference type="ARBA" id="ARBA00047899"/>
    </source>
</evidence>
<dbReference type="EMBL" id="JBJXBP010000001">
    <property type="protein sequence ID" value="KAL3851244.1"/>
    <property type="molecule type" value="Genomic_DNA"/>
</dbReference>
<dbReference type="CDD" id="cd00028">
    <property type="entry name" value="B_lectin"/>
    <property type="match status" value="1"/>
</dbReference>
<keyword evidence="2" id="KW-0723">Serine/threonine-protein kinase</keyword>
<dbReference type="Gene3D" id="2.90.10.10">
    <property type="entry name" value="Bulb-type lectin domain"/>
    <property type="match status" value="1"/>
</dbReference>
<evidence type="ECO:0000256" key="5">
    <source>
        <dbReference type="ARBA" id="ARBA00022741"/>
    </source>
</evidence>
<dbReference type="SMART" id="SM00473">
    <property type="entry name" value="PAN_AP"/>
    <property type="match status" value="1"/>
</dbReference>
<feature type="signal peptide" evidence="12">
    <location>
        <begin position="1"/>
        <end position="18"/>
    </location>
</feature>
<dbReference type="PANTHER" id="PTHR32444:SF185">
    <property type="entry name" value="RECEPTOR-LIKE SERINE_THREONINE-PROTEIN KINASE"/>
    <property type="match status" value="1"/>
</dbReference>
<dbReference type="InterPro" id="IPR000719">
    <property type="entry name" value="Prot_kinase_dom"/>
</dbReference>
<keyword evidence="3" id="KW-0808">Transferase</keyword>
<dbReference type="InterPro" id="IPR011009">
    <property type="entry name" value="Kinase-like_dom_sf"/>
</dbReference>
<dbReference type="SMART" id="SM00220">
    <property type="entry name" value="S_TKc"/>
    <property type="match status" value="1"/>
</dbReference>
<dbReference type="Pfam" id="PF08276">
    <property type="entry name" value="PAN_2"/>
    <property type="match status" value="1"/>
</dbReference>
<keyword evidence="5" id="KW-0547">Nucleotide-binding</keyword>
<comment type="catalytic activity">
    <reaction evidence="10">
        <text>L-threonyl-[protein] + ATP = O-phospho-L-threonyl-[protein] + ADP + H(+)</text>
        <dbReference type="Rhea" id="RHEA:46608"/>
        <dbReference type="Rhea" id="RHEA-COMP:11060"/>
        <dbReference type="Rhea" id="RHEA-COMP:11605"/>
        <dbReference type="ChEBI" id="CHEBI:15378"/>
        <dbReference type="ChEBI" id="CHEBI:30013"/>
        <dbReference type="ChEBI" id="CHEBI:30616"/>
        <dbReference type="ChEBI" id="CHEBI:61977"/>
        <dbReference type="ChEBI" id="CHEBI:456216"/>
        <dbReference type="EC" id="2.7.11.1"/>
    </reaction>
</comment>
<keyword evidence="8" id="KW-1015">Disulfide bond</keyword>
<gene>
    <name evidence="16" type="ORF">ACJIZ3_013126</name>
</gene>
<dbReference type="SMART" id="SM00108">
    <property type="entry name" value="B_lectin"/>
    <property type="match status" value="1"/>
</dbReference>
<keyword evidence="9" id="KW-0325">Glycoprotein</keyword>
<evidence type="ECO:0000256" key="6">
    <source>
        <dbReference type="ARBA" id="ARBA00022777"/>
    </source>
</evidence>
<dbReference type="AlphaFoldDB" id="A0ABD3UNZ3"/>
<sequence length="602" mass="68556">MAALYWSLTIFFLYISSASFVNDANNTLWPSKHLKNGQTLVSSNNRFELGFFSASYSNQEDSWYLGIWYSGIEPLTVVWVANRMKPLSGFGLKLFINHIGNLLLHDSKNLIYLARTNQPLFKHSLVLLDSGNLVIIEDCNNSSGTRYVWQSFDSPSDTLLPGMKLGWNLMGNHVLTSWRMSKDPFPGEFMFRIESPELPQLLLEKYSVPQSRWGPWDGHRFSGTNALKDNPVFRPVYHHTPEELDVYFTFEMLDDSVLLRLVVNSNGAVQFLRWKNSSRVWVPMVTLNRDDCDRYGACGPYGICHAEDPNCRCLRGFRANSPNDWGRLDNSDGCRRKYALNCSSDGFVKFGGVKLPDNFTIKSNLSTEDCGGYCLKECKCMAYANIDVYGNGNKCVVWLGPNLIDIRDDFIFNHGGDGLYIRMARAELARKRLLNWEKRFNILKGIAKGLDYLHCGSRLRIIHRDLKASNILLDDAMDPKISDFGLARNFENEREAITRRAWKLWMEGKDMELKDPVLEEEAYMESEVTRCIQIGLLCVQHNSEERPTMSQVVGMLENENVGLLNPREPGFFSGTRSARGTFLGWNHESANGLTVTTLVGRP</sequence>
<dbReference type="PROSITE" id="PS50927">
    <property type="entry name" value="BULB_LECTIN"/>
    <property type="match status" value="1"/>
</dbReference>
<evidence type="ECO:0000259" key="14">
    <source>
        <dbReference type="PROSITE" id="PS50927"/>
    </source>
</evidence>
<dbReference type="Proteomes" id="UP001634393">
    <property type="component" value="Unassembled WGS sequence"/>
</dbReference>
<dbReference type="PROSITE" id="PS50948">
    <property type="entry name" value="PAN"/>
    <property type="match status" value="1"/>
</dbReference>
<evidence type="ECO:0000256" key="1">
    <source>
        <dbReference type="ARBA" id="ARBA00012513"/>
    </source>
</evidence>
<evidence type="ECO:0000256" key="3">
    <source>
        <dbReference type="ARBA" id="ARBA00022679"/>
    </source>
</evidence>
<organism evidence="16 17">
    <name type="scientific">Penstemon smallii</name>
    <dbReference type="NCBI Taxonomy" id="265156"/>
    <lineage>
        <taxon>Eukaryota</taxon>
        <taxon>Viridiplantae</taxon>
        <taxon>Streptophyta</taxon>
        <taxon>Embryophyta</taxon>
        <taxon>Tracheophyta</taxon>
        <taxon>Spermatophyta</taxon>
        <taxon>Magnoliopsida</taxon>
        <taxon>eudicotyledons</taxon>
        <taxon>Gunneridae</taxon>
        <taxon>Pentapetalae</taxon>
        <taxon>asterids</taxon>
        <taxon>lamiids</taxon>
        <taxon>Lamiales</taxon>
        <taxon>Plantaginaceae</taxon>
        <taxon>Cheloneae</taxon>
        <taxon>Penstemon</taxon>
    </lineage>
</organism>
<comment type="caution">
    <text evidence="16">The sequence shown here is derived from an EMBL/GenBank/DDBJ whole genome shotgun (WGS) entry which is preliminary data.</text>
</comment>
<name>A0ABD3UNZ3_9LAMI</name>
<keyword evidence="4 12" id="KW-0732">Signal</keyword>
<dbReference type="CDD" id="cd01098">
    <property type="entry name" value="PAN_AP_plant"/>
    <property type="match status" value="1"/>
</dbReference>
<dbReference type="InterPro" id="IPR008271">
    <property type="entry name" value="Ser/Thr_kinase_AS"/>
</dbReference>
<evidence type="ECO:0000256" key="2">
    <source>
        <dbReference type="ARBA" id="ARBA00022527"/>
    </source>
</evidence>
<reference evidence="16 17" key="1">
    <citation type="submission" date="2024-12" db="EMBL/GenBank/DDBJ databases">
        <title>The unique morphological basis and parallel evolutionary history of personate flowers in Penstemon.</title>
        <authorList>
            <person name="Depatie T.H."/>
            <person name="Wessinger C.A."/>
        </authorList>
    </citation>
    <scope>NUCLEOTIDE SEQUENCE [LARGE SCALE GENOMIC DNA]</scope>
    <source>
        <strain evidence="16">WTNN_2</strain>
        <tissue evidence="16">Leaf</tissue>
    </source>
</reference>
<dbReference type="Pfam" id="PF00069">
    <property type="entry name" value="Pkinase"/>
    <property type="match status" value="1"/>
</dbReference>
<evidence type="ECO:0000256" key="9">
    <source>
        <dbReference type="ARBA" id="ARBA00023180"/>
    </source>
</evidence>
<keyword evidence="6" id="KW-0418">Kinase</keyword>
<dbReference type="InterPro" id="IPR001480">
    <property type="entry name" value="Bulb-type_lectin_dom"/>
</dbReference>
<evidence type="ECO:0000259" key="13">
    <source>
        <dbReference type="PROSITE" id="PS50011"/>
    </source>
</evidence>
<dbReference type="Pfam" id="PF01453">
    <property type="entry name" value="B_lectin"/>
    <property type="match status" value="1"/>
</dbReference>
<feature type="domain" description="Protein kinase" evidence="13">
    <location>
        <begin position="317"/>
        <end position="602"/>
    </location>
</feature>
<evidence type="ECO:0000256" key="4">
    <source>
        <dbReference type="ARBA" id="ARBA00022729"/>
    </source>
</evidence>
<dbReference type="Gene3D" id="1.10.510.10">
    <property type="entry name" value="Transferase(Phosphotransferase) domain 1"/>
    <property type="match status" value="2"/>
</dbReference>
<evidence type="ECO:0000256" key="12">
    <source>
        <dbReference type="SAM" id="SignalP"/>
    </source>
</evidence>
<evidence type="ECO:0000256" key="8">
    <source>
        <dbReference type="ARBA" id="ARBA00023157"/>
    </source>
</evidence>
<dbReference type="GO" id="GO:0004674">
    <property type="term" value="F:protein serine/threonine kinase activity"/>
    <property type="evidence" value="ECO:0007669"/>
    <property type="project" value="UniProtKB-KW"/>
</dbReference>
<dbReference type="SUPFAM" id="SSF51110">
    <property type="entry name" value="alpha-D-mannose-specific plant lectins"/>
    <property type="match status" value="1"/>
</dbReference>
<evidence type="ECO:0000256" key="11">
    <source>
        <dbReference type="ARBA" id="ARBA00048679"/>
    </source>
</evidence>
<evidence type="ECO:0000313" key="17">
    <source>
        <dbReference type="Proteomes" id="UP001634393"/>
    </source>
</evidence>
<dbReference type="EC" id="2.7.11.1" evidence="1"/>
<feature type="domain" description="Apple" evidence="15">
    <location>
        <begin position="342"/>
        <end position="424"/>
    </location>
</feature>
<dbReference type="InterPro" id="IPR003609">
    <property type="entry name" value="Pan_app"/>
</dbReference>
<dbReference type="SUPFAM" id="SSF56112">
    <property type="entry name" value="Protein kinase-like (PK-like)"/>
    <property type="match status" value="1"/>
</dbReference>
<evidence type="ECO:0000313" key="16">
    <source>
        <dbReference type="EMBL" id="KAL3851244.1"/>
    </source>
</evidence>
<comment type="catalytic activity">
    <reaction evidence="11">
        <text>L-seryl-[protein] + ATP = O-phospho-L-seryl-[protein] + ADP + H(+)</text>
        <dbReference type="Rhea" id="RHEA:17989"/>
        <dbReference type="Rhea" id="RHEA-COMP:9863"/>
        <dbReference type="Rhea" id="RHEA-COMP:11604"/>
        <dbReference type="ChEBI" id="CHEBI:15378"/>
        <dbReference type="ChEBI" id="CHEBI:29999"/>
        <dbReference type="ChEBI" id="CHEBI:30616"/>
        <dbReference type="ChEBI" id="CHEBI:83421"/>
        <dbReference type="ChEBI" id="CHEBI:456216"/>
        <dbReference type="EC" id="2.7.11.1"/>
    </reaction>
</comment>
<dbReference type="PANTHER" id="PTHR32444">
    <property type="entry name" value="BULB-TYPE LECTIN DOMAIN-CONTAINING PROTEIN"/>
    <property type="match status" value="1"/>
</dbReference>
<dbReference type="Pfam" id="PF00954">
    <property type="entry name" value="S_locus_glycop"/>
    <property type="match status" value="1"/>
</dbReference>
<dbReference type="GO" id="GO:0005524">
    <property type="term" value="F:ATP binding"/>
    <property type="evidence" value="ECO:0007669"/>
    <property type="project" value="UniProtKB-KW"/>
</dbReference>
<accession>A0ABD3UNZ3</accession>
<dbReference type="PROSITE" id="PS00108">
    <property type="entry name" value="PROTEIN_KINASE_ST"/>
    <property type="match status" value="1"/>
</dbReference>
<dbReference type="InterPro" id="IPR000858">
    <property type="entry name" value="S_locus_glycoprot_dom"/>
</dbReference>
<feature type="chain" id="PRO_5044790496" description="non-specific serine/threonine protein kinase" evidence="12">
    <location>
        <begin position="19"/>
        <end position="602"/>
    </location>
</feature>
<keyword evidence="7" id="KW-0067">ATP-binding</keyword>
<dbReference type="InterPro" id="IPR036426">
    <property type="entry name" value="Bulb-type_lectin_dom_sf"/>
</dbReference>
<evidence type="ECO:0000259" key="15">
    <source>
        <dbReference type="PROSITE" id="PS50948"/>
    </source>
</evidence>
<keyword evidence="17" id="KW-1185">Reference proteome</keyword>
<feature type="domain" description="Bulb-type lectin" evidence="14">
    <location>
        <begin position="25"/>
        <end position="148"/>
    </location>
</feature>
<protein>
    <recommendedName>
        <fullName evidence="1">non-specific serine/threonine protein kinase</fullName>
        <ecNumber evidence="1">2.7.11.1</ecNumber>
    </recommendedName>
</protein>
<dbReference type="PROSITE" id="PS50011">
    <property type="entry name" value="PROTEIN_KINASE_DOM"/>
    <property type="match status" value="1"/>
</dbReference>